<keyword evidence="3" id="KW-1185">Reference proteome</keyword>
<dbReference type="EMBL" id="LGSZ01000037">
    <property type="protein sequence ID" value="KPH80818.1"/>
    <property type="molecule type" value="Genomic_DNA"/>
</dbReference>
<comment type="caution">
    <text evidence="2">The sequence shown here is derived from an EMBL/GenBank/DDBJ whole genome shotgun (WGS) entry which is preliminary data.</text>
</comment>
<protein>
    <recommendedName>
        <fullName evidence="1">ExoI C-terminal domain-containing protein</fullName>
    </recommendedName>
</protein>
<dbReference type="PATRIC" id="fig|1526658.3.peg.2582"/>
<dbReference type="Proteomes" id="UP000037822">
    <property type="component" value="Unassembled WGS sequence"/>
</dbReference>
<evidence type="ECO:0000313" key="3">
    <source>
        <dbReference type="Proteomes" id="UP000037822"/>
    </source>
</evidence>
<evidence type="ECO:0000313" key="2">
    <source>
        <dbReference type="EMBL" id="KPH80818.1"/>
    </source>
</evidence>
<evidence type="ECO:0000259" key="1">
    <source>
        <dbReference type="PROSITE" id="PS51785"/>
    </source>
</evidence>
<dbReference type="InterPro" id="IPR058561">
    <property type="entry name" value="Exonuc_1_C"/>
</dbReference>
<proteinExistence type="predicted"/>
<name>A0A0N0MBE8_9HYPH</name>
<dbReference type="AlphaFoldDB" id="A0A0N0MBE8"/>
<gene>
    <name evidence="2" type="ORF">AE618_11360</name>
</gene>
<organism evidence="2 3">
    <name type="scientific">Bosea vaviloviae</name>
    <dbReference type="NCBI Taxonomy" id="1526658"/>
    <lineage>
        <taxon>Bacteria</taxon>
        <taxon>Pseudomonadati</taxon>
        <taxon>Pseudomonadota</taxon>
        <taxon>Alphaproteobacteria</taxon>
        <taxon>Hyphomicrobiales</taxon>
        <taxon>Boseaceae</taxon>
        <taxon>Bosea</taxon>
    </lineage>
</organism>
<feature type="domain" description="ExoI C-terminal" evidence="1">
    <location>
        <begin position="1"/>
        <end position="107"/>
    </location>
</feature>
<accession>A0A0N0MBE8</accession>
<reference evidence="2 3" key="1">
    <citation type="submission" date="2015-07" db="EMBL/GenBank/DDBJ databases">
        <title>Whole genome sequencing of Bosea vaviloviae isolated from cave pool.</title>
        <authorList>
            <person name="Tan N.E.H."/>
            <person name="Lee Y.P."/>
            <person name="Gan H.M."/>
            <person name="Barton H."/>
            <person name="Savka M.A."/>
        </authorList>
    </citation>
    <scope>NUCLEOTIDE SEQUENCE [LARGE SCALE GENOMIC DNA]</scope>
    <source>
        <strain evidence="2 3">SD260</strain>
    </source>
</reference>
<dbReference type="PROSITE" id="PS51785">
    <property type="entry name" value="EXOI_C"/>
    <property type="match status" value="1"/>
</dbReference>
<sequence length="116" mass="13626">MRLSRRWHEIDWAQRPAFADKLFTDIRMRAFANRQTFLEAAEHLSPAAWAKGRDWLRHRLQTEDDVPWLTLSKALNEIDGLRAQTEPGDGERLRQIAEIECWVMERQQELARASAA</sequence>